<dbReference type="InterPro" id="IPR007047">
    <property type="entry name" value="Flp_Fap"/>
</dbReference>
<evidence type="ECO:0000313" key="3">
    <source>
        <dbReference type="Proteomes" id="UP001589613"/>
    </source>
</evidence>
<keyword evidence="3" id="KW-1185">Reference proteome</keyword>
<keyword evidence="1" id="KW-0472">Membrane</keyword>
<comment type="caution">
    <text evidence="2">The sequence shown here is derived from an EMBL/GenBank/DDBJ whole genome shotgun (WGS) entry which is preliminary data.</text>
</comment>
<feature type="transmembrane region" description="Helical" evidence="1">
    <location>
        <begin position="24"/>
        <end position="45"/>
    </location>
</feature>
<proteinExistence type="predicted"/>
<name>A0ABV5V334_9MICO</name>
<keyword evidence="1" id="KW-0812">Transmembrane</keyword>
<protein>
    <submittedName>
        <fullName evidence="2">Flp family type IVb pilin</fullName>
    </submittedName>
</protein>
<evidence type="ECO:0000256" key="1">
    <source>
        <dbReference type="SAM" id="Phobius"/>
    </source>
</evidence>
<dbReference type="RefSeq" id="WP_141338269.1">
    <property type="nucleotide sequence ID" value="NZ_JBHMAX010000017.1"/>
</dbReference>
<dbReference type="EMBL" id="JBHMAX010000017">
    <property type="protein sequence ID" value="MFB9732187.1"/>
    <property type="molecule type" value="Genomic_DNA"/>
</dbReference>
<keyword evidence="1" id="KW-1133">Transmembrane helix</keyword>
<sequence length="67" mass="7035">MAALFYTLATLKARLGDKERGAGVVEYALVIGGISIVLILGATALNTGLTNVWNDIRAYLNGLVTTP</sequence>
<dbReference type="Proteomes" id="UP001589613">
    <property type="component" value="Unassembled WGS sequence"/>
</dbReference>
<gene>
    <name evidence="2" type="ORF">ACFFN0_09040</name>
</gene>
<organism evidence="2 3">
    <name type="scientific">Ornithinimicrobium kibberense</name>
    <dbReference type="NCBI Taxonomy" id="282060"/>
    <lineage>
        <taxon>Bacteria</taxon>
        <taxon>Bacillati</taxon>
        <taxon>Actinomycetota</taxon>
        <taxon>Actinomycetes</taxon>
        <taxon>Micrococcales</taxon>
        <taxon>Ornithinimicrobiaceae</taxon>
        <taxon>Ornithinimicrobium</taxon>
    </lineage>
</organism>
<reference evidence="2 3" key="1">
    <citation type="submission" date="2024-09" db="EMBL/GenBank/DDBJ databases">
        <authorList>
            <person name="Sun Q."/>
            <person name="Mori K."/>
        </authorList>
    </citation>
    <scope>NUCLEOTIDE SEQUENCE [LARGE SCALE GENOMIC DNA]</scope>
    <source>
        <strain evidence="2 3">JCM 12763</strain>
    </source>
</reference>
<accession>A0ABV5V334</accession>
<evidence type="ECO:0000313" key="2">
    <source>
        <dbReference type="EMBL" id="MFB9732187.1"/>
    </source>
</evidence>
<dbReference type="Pfam" id="PF04964">
    <property type="entry name" value="Flp_Fap"/>
    <property type="match status" value="1"/>
</dbReference>